<evidence type="ECO:0000313" key="3">
    <source>
        <dbReference type="EMBL" id="SBT64271.1"/>
    </source>
</evidence>
<evidence type="ECO:0000313" key="4">
    <source>
        <dbReference type="Proteomes" id="UP000199558"/>
    </source>
</evidence>
<evidence type="ECO:0000256" key="1">
    <source>
        <dbReference type="SAM" id="MobiDB-lite"/>
    </source>
</evidence>
<proteinExistence type="predicted"/>
<accession>A0A1A9B5C9</accession>
<keyword evidence="2" id="KW-0472">Membrane</keyword>
<sequence>MTEPDDILVGGEFAEFRAAYAPVVHPAGTAAVRRTVRRRRRRTAVVTAAAVVLAVAIPVGANAALERRPDPSPAPAQTGTPSPSASTSPPAPTPSASPSTGGPASTAPDGRITRSQLLAARLDLPAWAPSAVCTAGPTRLAASYRKEGDVLLEKLAHGDVDGDGAVETVALLRCLIFQQGPSQVVALDRDADGRIVVLGQVTRSAKTAPGWLLDTQVTDRGTVRVEMADRSPGGGWSLDWSQRQWRGYRWSGTRFTQVDGPTSFAPNPHLTDLTVSAGNVAWSAPDADGARTGTIAVTVRNLGAVPADLVELHLRMQVGTVADGGDWSACRDGAPPKGPIVCRFGPLGPGAERTFRFGLRNTNSASGTGIAEVSPVGTDADPLLDQDHENNEDRYTYR</sequence>
<keyword evidence="2" id="KW-1133">Transmembrane helix</keyword>
<dbReference type="STRING" id="946078.GA0070622_1241"/>
<evidence type="ECO:0008006" key="5">
    <source>
        <dbReference type="Google" id="ProtNLM"/>
    </source>
</evidence>
<evidence type="ECO:0000256" key="2">
    <source>
        <dbReference type="SAM" id="Phobius"/>
    </source>
</evidence>
<dbReference type="Proteomes" id="UP000199558">
    <property type="component" value="Unassembled WGS sequence"/>
</dbReference>
<dbReference type="EMBL" id="FLRH01000003">
    <property type="protein sequence ID" value="SBT64271.1"/>
    <property type="molecule type" value="Genomic_DNA"/>
</dbReference>
<feature type="transmembrane region" description="Helical" evidence="2">
    <location>
        <begin position="43"/>
        <end position="65"/>
    </location>
</feature>
<feature type="region of interest" description="Disordered" evidence="1">
    <location>
        <begin position="366"/>
        <end position="398"/>
    </location>
</feature>
<protein>
    <recommendedName>
        <fullName evidence="5">CARDB protein</fullName>
    </recommendedName>
</protein>
<reference evidence="4" key="1">
    <citation type="submission" date="2016-06" db="EMBL/GenBank/DDBJ databases">
        <authorList>
            <person name="Varghese N."/>
            <person name="Submissions Spin"/>
        </authorList>
    </citation>
    <scope>NUCLEOTIDE SEQUENCE [LARGE SCALE GENOMIC DNA]</scope>
    <source>
        <strain evidence="4">DSM 45794</strain>
    </source>
</reference>
<dbReference type="RefSeq" id="WP_091569888.1">
    <property type="nucleotide sequence ID" value="NZ_FLRH01000003.1"/>
</dbReference>
<dbReference type="AlphaFoldDB" id="A0A1A9B5C9"/>
<organism evidence="3 4">
    <name type="scientific">Micromonospora sediminicola</name>
    <dbReference type="NCBI Taxonomy" id="946078"/>
    <lineage>
        <taxon>Bacteria</taxon>
        <taxon>Bacillati</taxon>
        <taxon>Actinomycetota</taxon>
        <taxon>Actinomycetes</taxon>
        <taxon>Micromonosporales</taxon>
        <taxon>Micromonosporaceae</taxon>
        <taxon>Micromonospora</taxon>
    </lineage>
</organism>
<name>A0A1A9B5C9_9ACTN</name>
<dbReference type="OrthoDB" id="3403968at2"/>
<feature type="compositionally biased region" description="Low complexity" evidence="1">
    <location>
        <begin position="75"/>
        <end position="88"/>
    </location>
</feature>
<keyword evidence="2" id="KW-0812">Transmembrane</keyword>
<keyword evidence="4" id="KW-1185">Reference proteome</keyword>
<feature type="compositionally biased region" description="Basic and acidic residues" evidence="1">
    <location>
        <begin position="385"/>
        <end position="398"/>
    </location>
</feature>
<feature type="region of interest" description="Disordered" evidence="1">
    <location>
        <begin position="64"/>
        <end position="110"/>
    </location>
</feature>
<gene>
    <name evidence="3" type="ORF">GA0070622_1241</name>
</gene>
<feature type="compositionally biased region" description="Low complexity" evidence="1">
    <location>
        <begin position="96"/>
        <end position="108"/>
    </location>
</feature>